<evidence type="ECO:0000256" key="8">
    <source>
        <dbReference type="ARBA" id="ARBA00023012"/>
    </source>
</evidence>
<proteinExistence type="predicted"/>
<keyword evidence="6 12" id="KW-0418">Kinase</keyword>
<dbReference type="EMBL" id="JBHTGP010000018">
    <property type="protein sequence ID" value="MFD0690238.1"/>
    <property type="molecule type" value="Genomic_DNA"/>
</dbReference>
<evidence type="ECO:0000259" key="11">
    <source>
        <dbReference type="Pfam" id="PF07730"/>
    </source>
</evidence>
<comment type="catalytic activity">
    <reaction evidence="1">
        <text>ATP + protein L-histidine = ADP + protein N-phospho-L-histidine.</text>
        <dbReference type="EC" id="2.7.13.3"/>
    </reaction>
</comment>
<keyword evidence="4" id="KW-0808">Transferase</keyword>
<keyword evidence="3" id="KW-0597">Phosphoprotein</keyword>
<keyword evidence="5" id="KW-0547">Nucleotide-binding</keyword>
<evidence type="ECO:0000256" key="10">
    <source>
        <dbReference type="SAM" id="Phobius"/>
    </source>
</evidence>
<evidence type="ECO:0000313" key="12">
    <source>
        <dbReference type="EMBL" id="MFD0690238.1"/>
    </source>
</evidence>
<evidence type="ECO:0000256" key="3">
    <source>
        <dbReference type="ARBA" id="ARBA00022553"/>
    </source>
</evidence>
<keyword evidence="10" id="KW-0812">Transmembrane</keyword>
<dbReference type="PANTHER" id="PTHR24421">
    <property type="entry name" value="NITRATE/NITRITE SENSOR PROTEIN NARX-RELATED"/>
    <property type="match status" value="1"/>
</dbReference>
<accession>A0ABW2XXR5</accession>
<dbReference type="SUPFAM" id="SSF55874">
    <property type="entry name" value="ATPase domain of HSP90 chaperone/DNA topoisomerase II/histidine kinase"/>
    <property type="match status" value="1"/>
</dbReference>
<dbReference type="EC" id="2.7.13.3" evidence="2"/>
<feature type="region of interest" description="Disordered" evidence="9">
    <location>
        <begin position="296"/>
        <end position="324"/>
    </location>
</feature>
<dbReference type="Gene3D" id="1.20.5.1930">
    <property type="match status" value="1"/>
</dbReference>
<keyword evidence="7" id="KW-0067">ATP-binding</keyword>
<evidence type="ECO:0000256" key="2">
    <source>
        <dbReference type="ARBA" id="ARBA00012438"/>
    </source>
</evidence>
<dbReference type="Pfam" id="PF07730">
    <property type="entry name" value="HisKA_3"/>
    <property type="match status" value="1"/>
</dbReference>
<gene>
    <name evidence="12" type="ORF">ACFQZM_37515</name>
</gene>
<dbReference type="InterPro" id="IPR036890">
    <property type="entry name" value="HATPase_C_sf"/>
</dbReference>
<reference evidence="13" key="1">
    <citation type="journal article" date="2019" name="Int. J. Syst. Evol. Microbiol.">
        <title>The Global Catalogue of Microorganisms (GCM) 10K type strain sequencing project: providing services to taxonomists for standard genome sequencing and annotation.</title>
        <authorList>
            <consortium name="The Broad Institute Genomics Platform"/>
            <consortium name="The Broad Institute Genome Sequencing Center for Infectious Disease"/>
            <person name="Wu L."/>
            <person name="Ma J."/>
        </authorList>
    </citation>
    <scope>NUCLEOTIDE SEQUENCE [LARGE SCALE GENOMIC DNA]</scope>
    <source>
        <strain evidence="13">JCM 9371</strain>
    </source>
</reference>
<keyword evidence="10" id="KW-0472">Membrane</keyword>
<dbReference type="GO" id="GO:0016301">
    <property type="term" value="F:kinase activity"/>
    <property type="evidence" value="ECO:0007669"/>
    <property type="project" value="UniProtKB-KW"/>
</dbReference>
<evidence type="ECO:0000256" key="7">
    <source>
        <dbReference type="ARBA" id="ARBA00022840"/>
    </source>
</evidence>
<feature type="transmembrane region" description="Helical" evidence="10">
    <location>
        <begin position="73"/>
        <end position="89"/>
    </location>
</feature>
<dbReference type="RefSeq" id="WP_207399764.1">
    <property type="nucleotide sequence ID" value="NZ_CAACUY010000038.1"/>
</dbReference>
<sequence>MDERARTVSGGAQQEAGPGSRPAAFRAAVRRGLPEGLRSAGRDGAWRALPGAVQQAARAAVRRPSRSALVKDMLLFAVLAFPVAVGLLTPLEAGPALWAEVLGLMALAGAIAVSRAWPLAALVTVVALILVHGNFAFGLPVLSYLAGLRMSRARPVLWGFTGVFALGVTLNLVRDVAVTTWFPLTIWLVLLGVLPWLAGRYWQQYQELLRAGWDRADRLEREQRIIAERERLRERARIARDMHDSLGHELALIAVRAGALQVAAGLDERHRAAAAELRAGAADATERLREIIGVLREEPGPASDPDGTVAGGAPGAPGEAAARIRPAGESVPELVERARASGVPVRLAGEDGAARGSLPDMPPMVGLAVHRVVQEGITNAAKHAPGAAVTVDVLTRVPVEAGVAAAATASRVEVMDPADAAGSGVAGSGAAGAGGILEADRPGSGGVVVVRVVNGPPPGGPPLLPPGGGLGLTGLAERVRLAGGTLRAGPDPAGGFEVVAELPVDGPPSGPLAASSGKQGSASATALMTALGLVSTGPNPGHPGRGAVPGAIGGSGEWLSESARHLARERRQVRRGLITAIAVPAGLIAALGAVMAGYYVYVAVNSVLPASDYAALRVGDGRARVERVLPPMETADAGAVRFRVPEPAGADCRYYRPDANLLGVARVYRLCFTGDRLSAKDVFGTQTTGRDAE</sequence>
<dbReference type="Proteomes" id="UP001597063">
    <property type="component" value="Unassembled WGS sequence"/>
</dbReference>
<keyword evidence="8" id="KW-0902">Two-component regulatory system</keyword>
<feature type="transmembrane region" description="Helical" evidence="10">
    <location>
        <begin position="180"/>
        <end position="198"/>
    </location>
</feature>
<feature type="transmembrane region" description="Helical" evidence="10">
    <location>
        <begin position="156"/>
        <end position="174"/>
    </location>
</feature>
<feature type="transmembrane region" description="Helical" evidence="10">
    <location>
        <begin position="96"/>
        <end position="113"/>
    </location>
</feature>
<feature type="region of interest" description="Disordered" evidence="9">
    <location>
        <begin position="1"/>
        <end position="23"/>
    </location>
</feature>
<protein>
    <recommendedName>
        <fullName evidence="2">histidine kinase</fullName>
        <ecNumber evidence="2">2.7.13.3</ecNumber>
    </recommendedName>
</protein>
<dbReference type="InterPro" id="IPR011712">
    <property type="entry name" value="Sig_transdc_His_kin_sub3_dim/P"/>
</dbReference>
<name>A0ABW2XXR5_9ACTN</name>
<evidence type="ECO:0000256" key="1">
    <source>
        <dbReference type="ARBA" id="ARBA00000085"/>
    </source>
</evidence>
<evidence type="ECO:0000313" key="13">
    <source>
        <dbReference type="Proteomes" id="UP001597063"/>
    </source>
</evidence>
<feature type="domain" description="Signal transduction histidine kinase subgroup 3 dimerisation and phosphoacceptor" evidence="11">
    <location>
        <begin position="234"/>
        <end position="298"/>
    </location>
</feature>
<organism evidence="12 13">
    <name type="scientific">Actinomadura fibrosa</name>
    <dbReference type="NCBI Taxonomy" id="111802"/>
    <lineage>
        <taxon>Bacteria</taxon>
        <taxon>Bacillati</taxon>
        <taxon>Actinomycetota</taxon>
        <taxon>Actinomycetes</taxon>
        <taxon>Streptosporangiales</taxon>
        <taxon>Thermomonosporaceae</taxon>
        <taxon>Actinomadura</taxon>
    </lineage>
</organism>
<dbReference type="PANTHER" id="PTHR24421:SF10">
    <property type="entry name" value="NITRATE_NITRITE SENSOR PROTEIN NARQ"/>
    <property type="match status" value="1"/>
</dbReference>
<evidence type="ECO:0000256" key="9">
    <source>
        <dbReference type="SAM" id="MobiDB-lite"/>
    </source>
</evidence>
<keyword evidence="13" id="KW-1185">Reference proteome</keyword>
<comment type="caution">
    <text evidence="12">The sequence shown here is derived from an EMBL/GenBank/DDBJ whole genome shotgun (WGS) entry which is preliminary data.</text>
</comment>
<evidence type="ECO:0000256" key="5">
    <source>
        <dbReference type="ARBA" id="ARBA00022741"/>
    </source>
</evidence>
<dbReference type="Gene3D" id="3.30.565.10">
    <property type="entry name" value="Histidine kinase-like ATPase, C-terminal domain"/>
    <property type="match status" value="1"/>
</dbReference>
<feature type="transmembrane region" description="Helical" evidence="10">
    <location>
        <begin position="119"/>
        <end position="144"/>
    </location>
</feature>
<dbReference type="InterPro" id="IPR050482">
    <property type="entry name" value="Sensor_HK_TwoCompSys"/>
</dbReference>
<feature type="transmembrane region" description="Helical" evidence="10">
    <location>
        <begin position="577"/>
        <end position="601"/>
    </location>
</feature>
<evidence type="ECO:0000256" key="6">
    <source>
        <dbReference type="ARBA" id="ARBA00022777"/>
    </source>
</evidence>
<evidence type="ECO:0000256" key="4">
    <source>
        <dbReference type="ARBA" id="ARBA00022679"/>
    </source>
</evidence>
<keyword evidence="10" id="KW-1133">Transmembrane helix</keyword>